<organism evidence="10 11">
    <name type="scientific">Flavobacterium commune</name>
    <dbReference type="NCBI Taxonomy" id="1306519"/>
    <lineage>
        <taxon>Bacteria</taxon>
        <taxon>Pseudomonadati</taxon>
        <taxon>Bacteroidota</taxon>
        <taxon>Flavobacteriia</taxon>
        <taxon>Flavobacteriales</taxon>
        <taxon>Flavobacteriaceae</taxon>
        <taxon>Flavobacterium</taxon>
    </lineage>
</organism>
<evidence type="ECO:0000256" key="3">
    <source>
        <dbReference type="ARBA" id="ARBA00022741"/>
    </source>
</evidence>
<evidence type="ECO:0000256" key="7">
    <source>
        <dbReference type="SAM" id="Phobius"/>
    </source>
</evidence>
<protein>
    <recommendedName>
        <fullName evidence="12">ABC transporter ATP-binding protein</fullName>
    </recommendedName>
</protein>
<comment type="subcellular location">
    <subcellularLocation>
        <location evidence="1">Cell membrane</location>
        <topology evidence="1">Multi-pass membrane protein</topology>
    </subcellularLocation>
</comment>
<keyword evidence="5 7" id="KW-1133">Transmembrane helix</keyword>
<dbReference type="InterPro" id="IPR017871">
    <property type="entry name" value="ABC_transporter-like_CS"/>
</dbReference>
<evidence type="ECO:0000259" key="8">
    <source>
        <dbReference type="PROSITE" id="PS50893"/>
    </source>
</evidence>
<dbReference type="PANTHER" id="PTHR43394">
    <property type="entry name" value="ATP-DEPENDENT PERMEASE MDL1, MITOCHONDRIAL"/>
    <property type="match status" value="1"/>
</dbReference>
<dbReference type="GO" id="GO:0015421">
    <property type="term" value="F:ABC-type oligopeptide transporter activity"/>
    <property type="evidence" value="ECO:0007669"/>
    <property type="project" value="TreeGrafter"/>
</dbReference>
<dbReference type="AlphaFoldDB" id="A0A1D9P988"/>
<dbReference type="InterPro" id="IPR003439">
    <property type="entry name" value="ABC_transporter-like_ATP-bd"/>
</dbReference>
<gene>
    <name evidence="10" type="ORF">BIW12_06640</name>
</gene>
<evidence type="ECO:0000256" key="5">
    <source>
        <dbReference type="ARBA" id="ARBA00022989"/>
    </source>
</evidence>
<evidence type="ECO:0000313" key="10">
    <source>
        <dbReference type="EMBL" id="AOZ99141.1"/>
    </source>
</evidence>
<reference evidence="10 11" key="1">
    <citation type="submission" date="2016-10" db="EMBL/GenBank/DDBJ databases">
        <title>Complete Genome Sequence of Flavobacterium sp. PK15.</title>
        <authorList>
            <person name="Ekwe A."/>
            <person name="Kim S.B."/>
        </authorList>
    </citation>
    <scope>NUCLEOTIDE SEQUENCE [LARGE SCALE GENOMIC DNA]</scope>
    <source>
        <strain evidence="10 11">PK15</strain>
    </source>
</reference>
<sequence length="590" mass="67708">MKKQFQFKKILQDYVQILQIIYKASPGNAVSYFILVLLQSVVPVLSLYITKEIIDIITTPKGHDFNEIIKLVIGFCVLQLISSVCSQMATYVNSLYQQKVGDYLSKRVLDKAISVDFSYYENPVYHDTLHLAQQQAVFKAAQLLNGFSNLLMQFSSVIMIASMLAYYYWQYAVIIVVLSLPLFAVKWFFSRKSFTEEKRLAAAERESNYLQQVLTGLSYAKEVRLFGFGQKFISRYSALREYLFTQRKSIQNKQNFYSVIIEAGEIILVGFIFLSLAQNTWEQIITPGLFVIYLQGFQKLQSGTKSFLTALVQLFQHRMFINHLFQFLDIPERNLKENTVPFPVKPSKLEVKNLHFTYPDTKREILKDISLSCEKGQIIAIVGANGSGKSTLVKLLGKLYDYKNGTITIDGISLKNINKEEFRTNSVFLFQDFEKYFLSVAESISLGAEGEVNLERLNEAVKNSGAKVFIDKMKHGLDTKLGRTFWMGEQLSGGEWQKLALARLFYRDADLVVMDEPTSALDAFSESELYNSLRDWGKEKMIILVSHRLFQLKKADVIYVMKNGCIVEKGDFETLIAQKSYFCEMFDDQL</sequence>
<dbReference type="InterPro" id="IPR036640">
    <property type="entry name" value="ABC1_TM_sf"/>
</dbReference>
<keyword evidence="6 7" id="KW-0472">Membrane</keyword>
<dbReference type="SMART" id="SM00382">
    <property type="entry name" value="AAA"/>
    <property type="match status" value="1"/>
</dbReference>
<feature type="transmembrane region" description="Helical" evidence="7">
    <location>
        <begin position="168"/>
        <end position="189"/>
    </location>
</feature>
<evidence type="ECO:0000259" key="9">
    <source>
        <dbReference type="PROSITE" id="PS50929"/>
    </source>
</evidence>
<dbReference type="GO" id="GO:0016887">
    <property type="term" value="F:ATP hydrolysis activity"/>
    <property type="evidence" value="ECO:0007669"/>
    <property type="project" value="InterPro"/>
</dbReference>
<evidence type="ECO:0000256" key="6">
    <source>
        <dbReference type="ARBA" id="ARBA00023136"/>
    </source>
</evidence>
<feature type="transmembrane region" description="Helical" evidence="7">
    <location>
        <begin position="29"/>
        <end position="48"/>
    </location>
</feature>
<name>A0A1D9P988_9FLAO</name>
<evidence type="ECO:0000313" key="11">
    <source>
        <dbReference type="Proteomes" id="UP000178198"/>
    </source>
</evidence>
<feature type="domain" description="ABC transmembrane type-1" evidence="9">
    <location>
        <begin position="33"/>
        <end position="316"/>
    </location>
</feature>
<feature type="domain" description="ABC transporter" evidence="8">
    <location>
        <begin position="349"/>
        <end position="588"/>
    </location>
</feature>
<dbReference type="GO" id="GO:0005886">
    <property type="term" value="C:plasma membrane"/>
    <property type="evidence" value="ECO:0007669"/>
    <property type="project" value="UniProtKB-SubCell"/>
</dbReference>
<proteinExistence type="predicted"/>
<dbReference type="RefSeq" id="WP_071184384.1">
    <property type="nucleotide sequence ID" value="NZ_CP017774.1"/>
</dbReference>
<evidence type="ECO:0000256" key="2">
    <source>
        <dbReference type="ARBA" id="ARBA00022692"/>
    </source>
</evidence>
<dbReference type="OrthoDB" id="9780296at2"/>
<dbReference type="CDD" id="cd03228">
    <property type="entry name" value="ABCC_MRP_Like"/>
    <property type="match status" value="1"/>
</dbReference>
<dbReference type="PANTHER" id="PTHR43394:SF1">
    <property type="entry name" value="ATP-BINDING CASSETTE SUB-FAMILY B MEMBER 10, MITOCHONDRIAL"/>
    <property type="match status" value="1"/>
</dbReference>
<dbReference type="SUPFAM" id="SSF90123">
    <property type="entry name" value="ABC transporter transmembrane region"/>
    <property type="match status" value="1"/>
</dbReference>
<dbReference type="STRING" id="1306519.BIW12_06640"/>
<dbReference type="InterPro" id="IPR003593">
    <property type="entry name" value="AAA+_ATPase"/>
</dbReference>
<dbReference type="PROSITE" id="PS50929">
    <property type="entry name" value="ABC_TM1F"/>
    <property type="match status" value="1"/>
</dbReference>
<keyword evidence="2 7" id="KW-0812">Transmembrane</keyword>
<dbReference type="InterPro" id="IPR039421">
    <property type="entry name" value="Type_1_exporter"/>
</dbReference>
<dbReference type="GO" id="GO:0005524">
    <property type="term" value="F:ATP binding"/>
    <property type="evidence" value="ECO:0007669"/>
    <property type="project" value="UniProtKB-KW"/>
</dbReference>
<dbReference type="Pfam" id="PF00005">
    <property type="entry name" value="ABC_tran"/>
    <property type="match status" value="1"/>
</dbReference>
<keyword evidence="3" id="KW-0547">Nucleotide-binding</keyword>
<dbReference type="EMBL" id="CP017774">
    <property type="protein sequence ID" value="AOZ99141.1"/>
    <property type="molecule type" value="Genomic_DNA"/>
</dbReference>
<accession>A0A1D9P988</accession>
<dbReference type="KEGG" id="fcm:BIW12_06640"/>
<dbReference type="PROSITE" id="PS00211">
    <property type="entry name" value="ABC_TRANSPORTER_1"/>
    <property type="match status" value="1"/>
</dbReference>
<evidence type="ECO:0000256" key="4">
    <source>
        <dbReference type="ARBA" id="ARBA00022840"/>
    </source>
</evidence>
<dbReference type="PROSITE" id="PS50893">
    <property type="entry name" value="ABC_TRANSPORTER_2"/>
    <property type="match status" value="1"/>
</dbReference>
<dbReference type="Gene3D" id="1.20.1560.10">
    <property type="entry name" value="ABC transporter type 1, transmembrane domain"/>
    <property type="match status" value="1"/>
</dbReference>
<dbReference type="InterPro" id="IPR027417">
    <property type="entry name" value="P-loop_NTPase"/>
</dbReference>
<keyword evidence="4" id="KW-0067">ATP-binding</keyword>
<feature type="transmembrane region" description="Helical" evidence="7">
    <location>
        <begin position="68"/>
        <end position="89"/>
    </location>
</feature>
<feature type="transmembrane region" description="Helical" evidence="7">
    <location>
        <begin position="143"/>
        <end position="162"/>
    </location>
</feature>
<dbReference type="Pfam" id="PF00664">
    <property type="entry name" value="ABC_membrane"/>
    <property type="match status" value="1"/>
</dbReference>
<evidence type="ECO:0008006" key="12">
    <source>
        <dbReference type="Google" id="ProtNLM"/>
    </source>
</evidence>
<dbReference type="InterPro" id="IPR011527">
    <property type="entry name" value="ABC1_TM_dom"/>
</dbReference>
<evidence type="ECO:0000256" key="1">
    <source>
        <dbReference type="ARBA" id="ARBA00004651"/>
    </source>
</evidence>
<dbReference type="Proteomes" id="UP000178198">
    <property type="component" value="Chromosome"/>
</dbReference>
<dbReference type="SUPFAM" id="SSF52540">
    <property type="entry name" value="P-loop containing nucleoside triphosphate hydrolases"/>
    <property type="match status" value="1"/>
</dbReference>
<dbReference type="Gene3D" id="3.40.50.300">
    <property type="entry name" value="P-loop containing nucleotide triphosphate hydrolases"/>
    <property type="match status" value="1"/>
</dbReference>
<feature type="transmembrane region" description="Helical" evidence="7">
    <location>
        <begin position="256"/>
        <end position="277"/>
    </location>
</feature>
<keyword evidence="11" id="KW-1185">Reference proteome</keyword>